<sequence>MVSHFCDVSAVLWFFKIIITCGFCQQRLNLNKRRIGHGKDKNERCVAIWRGQNLFREEALSHSRSKWAGKALLIAGLPAWVIAGISLSFVSVLIIFVTYGGYTRRISVGGEVTTLPRSVNIFATQQDSLRNALSMWAIR</sequence>
<gene>
    <name evidence="2" type="ORF">J4732_15730</name>
</gene>
<evidence type="ECO:0000313" key="2">
    <source>
        <dbReference type="EMBL" id="MBO2007100.1"/>
    </source>
</evidence>
<keyword evidence="1" id="KW-0472">Membrane</keyword>
<evidence type="ECO:0000256" key="1">
    <source>
        <dbReference type="SAM" id="Phobius"/>
    </source>
</evidence>
<dbReference type="EMBL" id="JAGETR010000101">
    <property type="protein sequence ID" value="MBO2007100.1"/>
    <property type="molecule type" value="Genomic_DNA"/>
</dbReference>
<feature type="transmembrane region" description="Helical" evidence="1">
    <location>
        <begin position="71"/>
        <end position="97"/>
    </location>
</feature>
<accession>A0A939NMD4</accession>
<keyword evidence="1" id="KW-1133">Transmembrane helix</keyword>
<protein>
    <submittedName>
        <fullName evidence="2">Uncharacterized protein</fullName>
    </submittedName>
</protein>
<comment type="caution">
    <text evidence="2">The sequence shown here is derived from an EMBL/GenBank/DDBJ whole genome shotgun (WGS) entry which is preliminary data.</text>
</comment>
<dbReference type="AlphaFoldDB" id="A0A939NMD4"/>
<keyword evidence="1" id="KW-0812">Transmembrane</keyword>
<name>A0A939NMD4_SERMA</name>
<reference evidence="2" key="1">
    <citation type="submission" date="2021-03" db="EMBL/GenBank/DDBJ databases">
        <title>Molecular epidemiology and mechanisms of colistin and carbapenem resistance in Enterobacteriaceae from clinical isolates, the environment and porcine samples in Pretoria, South Africa.</title>
        <authorList>
            <person name="Bogoshi D."/>
            <person name="Mbelle N.M."/>
            <person name="Naidoo V."/>
            <person name="Osei Sekyere J."/>
        </authorList>
    </citation>
    <scope>NUCLEOTIDE SEQUENCE</scope>
    <source>
        <strain evidence="2">C080</strain>
    </source>
</reference>
<organism evidence="2">
    <name type="scientific">Serratia marcescens</name>
    <dbReference type="NCBI Taxonomy" id="615"/>
    <lineage>
        <taxon>Bacteria</taxon>
        <taxon>Pseudomonadati</taxon>
        <taxon>Pseudomonadota</taxon>
        <taxon>Gammaproteobacteria</taxon>
        <taxon>Enterobacterales</taxon>
        <taxon>Yersiniaceae</taxon>
        <taxon>Serratia</taxon>
    </lineage>
</organism>
<proteinExistence type="predicted"/>